<evidence type="ECO:0000313" key="3">
    <source>
        <dbReference type="Proteomes" id="UP000070433"/>
    </source>
</evidence>
<reference evidence="2 3" key="1">
    <citation type="journal article" date="2014" name="Int. J. Syst. Evol. Microbiol.">
        <title>Ramlibacter solisilvae sp. nov., isolated from forest soil, and emended description of the genus Ramlibacter.</title>
        <authorList>
            <person name="Lee H.J."/>
            <person name="Lee S.H."/>
            <person name="Lee S.S."/>
            <person name="Lee J.S."/>
            <person name="Kim Y."/>
            <person name="Kim S.C."/>
            <person name="Jeon C.O."/>
        </authorList>
    </citation>
    <scope>NUCLEOTIDE SEQUENCE [LARGE SCALE GENOMIC DNA]</scope>
    <source>
        <strain evidence="2 3">5-10</strain>
    </source>
</reference>
<dbReference type="Proteomes" id="UP000070433">
    <property type="component" value="Chromosome"/>
</dbReference>
<protein>
    <submittedName>
        <fullName evidence="2">Uncharacterized protein</fullName>
    </submittedName>
</protein>
<gene>
    <name evidence="2" type="ORF">UC35_04715</name>
</gene>
<evidence type="ECO:0000313" key="2">
    <source>
        <dbReference type="EMBL" id="AMO22326.1"/>
    </source>
</evidence>
<keyword evidence="3" id="KW-1185">Reference proteome</keyword>
<sequence length="95" mass="10312">MPPALRQLSRADLGLRVLLAVLVVVQLTALWMVCLGQVRKAELRHENLLGEQRAVEECVRRNTKDSLVQCAGLATDPQTTGSAGAKANRYAASSR</sequence>
<keyword evidence="1" id="KW-0812">Transmembrane</keyword>
<name>A0A127JQT1_9BURK</name>
<keyword evidence="1" id="KW-1133">Transmembrane helix</keyword>
<accession>A0A127JQT1</accession>
<organism evidence="2 3">
    <name type="scientific">Ramlibacter tataouinensis</name>
    <dbReference type="NCBI Taxonomy" id="94132"/>
    <lineage>
        <taxon>Bacteria</taxon>
        <taxon>Pseudomonadati</taxon>
        <taxon>Pseudomonadota</taxon>
        <taxon>Betaproteobacteria</taxon>
        <taxon>Burkholderiales</taxon>
        <taxon>Comamonadaceae</taxon>
        <taxon>Ramlibacter</taxon>
    </lineage>
</organism>
<dbReference type="EMBL" id="CP010951">
    <property type="protein sequence ID" value="AMO22326.1"/>
    <property type="molecule type" value="Genomic_DNA"/>
</dbReference>
<keyword evidence="1" id="KW-0472">Membrane</keyword>
<feature type="transmembrane region" description="Helical" evidence="1">
    <location>
        <begin position="13"/>
        <end position="35"/>
    </location>
</feature>
<dbReference type="RefSeq" id="WP_061496677.1">
    <property type="nucleotide sequence ID" value="NZ_CP010951.1"/>
</dbReference>
<dbReference type="AlphaFoldDB" id="A0A127JQT1"/>
<evidence type="ECO:0000256" key="1">
    <source>
        <dbReference type="SAM" id="Phobius"/>
    </source>
</evidence>
<proteinExistence type="predicted"/>